<dbReference type="RefSeq" id="WP_267677800.1">
    <property type="nucleotide sequence ID" value="NZ_CP113088.1"/>
</dbReference>
<evidence type="ECO:0000313" key="3">
    <source>
        <dbReference type="Proteomes" id="UP001164705"/>
    </source>
</evidence>
<feature type="transmembrane region" description="Helical" evidence="1">
    <location>
        <begin position="35"/>
        <end position="55"/>
    </location>
</feature>
<organism evidence="2 3">
    <name type="scientific">Lacinutrix neustonica</name>
    <dbReference type="NCBI Taxonomy" id="2980107"/>
    <lineage>
        <taxon>Bacteria</taxon>
        <taxon>Pseudomonadati</taxon>
        <taxon>Bacteroidota</taxon>
        <taxon>Flavobacteriia</taxon>
        <taxon>Flavobacteriales</taxon>
        <taxon>Flavobacteriaceae</taxon>
        <taxon>Lacinutrix</taxon>
    </lineage>
</organism>
<evidence type="ECO:0000313" key="2">
    <source>
        <dbReference type="EMBL" id="WAC03224.1"/>
    </source>
</evidence>
<keyword evidence="3" id="KW-1185">Reference proteome</keyword>
<dbReference type="KEGG" id="lnu:N7U66_06525"/>
<dbReference type="AlphaFoldDB" id="A0A9E8MZP8"/>
<accession>A0A9E8MZP8</accession>
<feature type="transmembrane region" description="Helical" evidence="1">
    <location>
        <begin position="90"/>
        <end position="108"/>
    </location>
</feature>
<dbReference type="EMBL" id="CP113088">
    <property type="protein sequence ID" value="WAC03224.1"/>
    <property type="molecule type" value="Genomic_DNA"/>
</dbReference>
<proteinExistence type="predicted"/>
<keyword evidence="1" id="KW-0812">Transmembrane</keyword>
<gene>
    <name evidence="2" type="ORF">N7U66_06525</name>
</gene>
<sequence length="112" mass="13308">MKTYIDFKKQRELGEIFTDTFAFIRNEYKPLFKSIIAIAGPYLLLFLFALVFYIYTMGGQFNLDFTNPQANANLFYWCQRNYINFSLPSLYYFCHLSLCVYGIYDIALHEIV</sequence>
<reference evidence="2" key="1">
    <citation type="submission" date="2022-11" db="EMBL/GenBank/DDBJ databases">
        <title>Lacinutrix neustonica HL-RS19T sp. nov., isolated from the surface microlayer sample of brackish Lake Shihwa.</title>
        <authorList>
            <person name="Choi J.Y."/>
            <person name="Hwang C.Y."/>
        </authorList>
    </citation>
    <scope>NUCLEOTIDE SEQUENCE</scope>
    <source>
        <strain evidence="2">HL-RS19</strain>
    </source>
</reference>
<dbReference type="Proteomes" id="UP001164705">
    <property type="component" value="Chromosome"/>
</dbReference>
<protein>
    <submittedName>
        <fullName evidence="2">Uncharacterized protein</fullName>
    </submittedName>
</protein>
<name>A0A9E8MZP8_9FLAO</name>
<keyword evidence="1" id="KW-1133">Transmembrane helix</keyword>
<evidence type="ECO:0000256" key="1">
    <source>
        <dbReference type="SAM" id="Phobius"/>
    </source>
</evidence>
<keyword evidence="1" id="KW-0472">Membrane</keyword>